<keyword evidence="2" id="KW-1133">Transmembrane helix</keyword>
<feature type="compositionally biased region" description="Basic and acidic residues" evidence="1">
    <location>
        <begin position="81"/>
        <end position="94"/>
    </location>
</feature>
<dbReference type="AlphaFoldDB" id="A0AAV7CEG4"/>
<evidence type="ECO:0000313" key="3">
    <source>
        <dbReference type="EMBL" id="KAG8582542.1"/>
    </source>
</evidence>
<protein>
    <submittedName>
        <fullName evidence="3">Uncharacterized protein</fullName>
    </submittedName>
</protein>
<reference evidence="3" key="1">
    <citation type="thesis" date="2020" institute="ProQuest LLC" country="789 East Eisenhower Parkway, Ann Arbor, MI, USA">
        <title>Comparative Genomics and Chromosome Evolution.</title>
        <authorList>
            <person name="Mudd A.B."/>
        </authorList>
    </citation>
    <scope>NUCLEOTIDE SEQUENCE</scope>
    <source>
        <strain evidence="3">237g6f4</strain>
        <tissue evidence="3">Blood</tissue>
    </source>
</reference>
<comment type="caution">
    <text evidence="3">The sequence shown here is derived from an EMBL/GenBank/DDBJ whole genome shotgun (WGS) entry which is preliminary data.</text>
</comment>
<sequence>MKNTSVEGSQQYHTTHFGHLLLAFHYYLGTFFFIKARESQSLTFFILKEIIQHKLTSSKRRVLEKTDALQMQPGAEGTDTTYKEKKNQQPKDPKQTLLHPFPCLAPCYL</sequence>
<feature type="region of interest" description="Disordered" evidence="1">
    <location>
        <begin position="66"/>
        <end position="101"/>
    </location>
</feature>
<keyword evidence="2" id="KW-0812">Transmembrane</keyword>
<proteinExistence type="predicted"/>
<keyword evidence="2" id="KW-0472">Membrane</keyword>
<name>A0AAV7CEG4_ENGPU</name>
<organism evidence="3 4">
    <name type="scientific">Engystomops pustulosus</name>
    <name type="common">Tungara frog</name>
    <name type="synonym">Physalaemus pustulosus</name>
    <dbReference type="NCBI Taxonomy" id="76066"/>
    <lineage>
        <taxon>Eukaryota</taxon>
        <taxon>Metazoa</taxon>
        <taxon>Chordata</taxon>
        <taxon>Craniata</taxon>
        <taxon>Vertebrata</taxon>
        <taxon>Euteleostomi</taxon>
        <taxon>Amphibia</taxon>
        <taxon>Batrachia</taxon>
        <taxon>Anura</taxon>
        <taxon>Neobatrachia</taxon>
        <taxon>Hyloidea</taxon>
        <taxon>Leptodactylidae</taxon>
        <taxon>Leiuperinae</taxon>
        <taxon>Engystomops</taxon>
    </lineage>
</organism>
<feature type="transmembrane region" description="Helical" evidence="2">
    <location>
        <begin position="16"/>
        <end position="34"/>
    </location>
</feature>
<evidence type="ECO:0000313" key="4">
    <source>
        <dbReference type="Proteomes" id="UP000824782"/>
    </source>
</evidence>
<evidence type="ECO:0000256" key="2">
    <source>
        <dbReference type="SAM" id="Phobius"/>
    </source>
</evidence>
<dbReference type="EMBL" id="WNYA01000003">
    <property type="protein sequence ID" value="KAG8582542.1"/>
    <property type="molecule type" value="Genomic_DNA"/>
</dbReference>
<accession>A0AAV7CEG4</accession>
<gene>
    <name evidence="3" type="ORF">GDO81_008101</name>
</gene>
<dbReference type="Proteomes" id="UP000824782">
    <property type="component" value="Unassembled WGS sequence"/>
</dbReference>
<keyword evidence="4" id="KW-1185">Reference proteome</keyword>
<evidence type="ECO:0000256" key="1">
    <source>
        <dbReference type="SAM" id="MobiDB-lite"/>
    </source>
</evidence>